<organism evidence="1 2">
    <name type="scientific">Rhizophagus irregularis</name>
    <dbReference type="NCBI Taxonomy" id="588596"/>
    <lineage>
        <taxon>Eukaryota</taxon>
        <taxon>Fungi</taxon>
        <taxon>Fungi incertae sedis</taxon>
        <taxon>Mucoromycota</taxon>
        <taxon>Glomeromycotina</taxon>
        <taxon>Glomeromycetes</taxon>
        <taxon>Glomerales</taxon>
        <taxon>Glomeraceae</taxon>
        <taxon>Rhizophagus</taxon>
    </lineage>
</organism>
<dbReference type="AlphaFoldDB" id="A0A2N1MHD8"/>
<protein>
    <recommendedName>
        <fullName evidence="3">SWIM-type domain-containing protein</fullName>
    </recommendedName>
</protein>
<reference evidence="1 2" key="2">
    <citation type="submission" date="2017-10" db="EMBL/GenBank/DDBJ databases">
        <title>Extensive intraspecific genome diversity in a model arbuscular mycorrhizal fungus.</title>
        <authorList>
            <person name="Chen E.C.H."/>
            <person name="Morin E."/>
            <person name="Baudet D."/>
            <person name="Noel J."/>
            <person name="Ndikumana S."/>
            <person name="Charron P."/>
            <person name="St-Onge C."/>
            <person name="Giorgi J."/>
            <person name="Grigoriev I.V."/>
            <person name="Roux C."/>
            <person name="Martin F.M."/>
            <person name="Corradi N."/>
        </authorList>
    </citation>
    <scope>NUCLEOTIDE SEQUENCE [LARGE SCALE GENOMIC DNA]</scope>
    <source>
        <strain evidence="1 2">C2</strain>
    </source>
</reference>
<dbReference type="VEuPathDB" id="FungiDB:FUN_010005"/>
<accession>A0A2N1MHD8</accession>
<name>A0A2N1MHD8_9GLOM</name>
<evidence type="ECO:0000313" key="1">
    <source>
        <dbReference type="EMBL" id="PKK61036.1"/>
    </source>
</evidence>
<reference evidence="1 2" key="1">
    <citation type="submission" date="2016-04" db="EMBL/GenBank/DDBJ databases">
        <title>Genome analyses suggest a sexual origin of heterokaryosis in a supposedly ancient asexual fungus.</title>
        <authorList>
            <person name="Ropars J."/>
            <person name="Sedzielewska K."/>
            <person name="Noel J."/>
            <person name="Charron P."/>
            <person name="Farinelli L."/>
            <person name="Marton T."/>
            <person name="Kruger M."/>
            <person name="Pelin A."/>
            <person name="Brachmann A."/>
            <person name="Corradi N."/>
        </authorList>
    </citation>
    <scope>NUCLEOTIDE SEQUENCE [LARGE SCALE GENOMIC DNA]</scope>
    <source>
        <strain evidence="1 2">C2</strain>
    </source>
</reference>
<dbReference type="VEuPathDB" id="FungiDB:RhiirA1_477528"/>
<evidence type="ECO:0008006" key="3">
    <source>
        <dbReference type="Google" id="ProtNLM"/>
    </source>
</evidence>
<gene>
    <name evidence="1" type="ORF">RhiirC2_792410</name>
</gene>
<dbReference type="VEuPathDB" id="FungiDB:RhiirFUN_006852"/>
<evidence type="ECO:0000313" key="2">
    <source>
        <dbReference type="Proteomes" id="UP000233469"/>
    </source>
</evidence>
<dbReference type="Proteomes" id="UP000233469">
    <property type="component" value="Unassembled WGS sequence"/>
</dbReference>
<sequence length="481" mass="55860">MSFPLTVTPVFSTPASLIITSTSNLTPNEKRDLLFDVDRTLENPMKVFNVEWWPLVSNIWTKWNSYEYTRPPDICSAMIKVLWIASSEVVQVERYKNSPNHIYSLSEVDKLKWPKVIKSLVEIEAAKNYPPSAITSAVKEYIMLELDLDECTRELKHKEVTNIKYKIHGPTKTRFIGNLNLKSDILESVSFLTEQGCWNVGAHYFVSNEDANTVAEALTIICNKYCHWSFRYILADHSNIEAKSIKKTFSGIDADTMIAVMHKRTNIGCENLVQDAINHCSVSYIQNYIKRNYVKNTEKWDLWARQHSPLLLQVISTNSLESFHSELKKITFLLHDLIGAIHNIVNIDYKKRSEAKIASFDFRIKKISAYGIDDDILEEIKKFLFLFQQLIIKEACAVMNRLEKGKGVSGLASFNCHCLFRHQYLLPCKHIFHEHMYGNKLLTSDVWQMFCEIFEESGFEVYESRELFIEYVQMEQHISKF</sequence>
<proteinExistence type="predicted"/>
<dbReference type="EMBL" id="LLXL01002361">
    <property type="protein sequence ID" value="PKK61036.1"/>
    <property type="molecule type" value="Genomic_DNA"/>
</dbReference>
<comment type="caution">
    <text evidence="1">The sequence shown here is derived from an EMBL/GenBank/DDBJ whole genome shotgun (WGS) entry which is preliminary data.</text>
</comment>